<evidence type="ECO:0000256" key="1">
    <source>
        <dbReference type="SAM" id="MobiDB-lite"/>
    </source>
</evidence>
<comment type="caution">
    <text evidence="2">The sequence shown here is derived from an EMBL/GenBank/DDBJ whole genome shotgun (WGS) entry which is preliminary data.</text>
</comment>
<accession>A0ABN9Y1R8</accession>
<protein>
    <submittedName>
        <fullName evidence="2">Uncharacterized protein</fullName>
    </submittedName>
</protein>
<organism evidence="2 3">
    <name type="scientific">Prorocentrum cordatum</name>
    <dbReference type="NCBI Taxonomy" id="2364126"/>
    <lineage>
        <taxon>Eukaryota</taxon>
        <taxon>Sar</taxon>
        <taxon>Alveolata</taxon>
        <taxon>Dinophyceae</taxon>
        <taxon>Prorocentrales</taxon>
        <taxon>Prorocentraceae</taxon>
        <taxon>Prorocentrum</taxon>
    </lineage>
</organism>
<dbReference type="EMBL" id="CAUYUJ010021660">
    <property type="protein sequence ID" value="CAK0906221.1"/>
    <property type="molecule type" value="Genomic_DNA"/>
</dbReference>
<name>A0ABN9Y1R8_9DINO</name>
<proteinExistence type="predicted"/>
<reference evidence="2" key="1">
    <citation type="submission" date="2023-10" db="EMBL/GenBank/DDBJ databases">
        <authorList>
            <person name="Chen Y."/>
            <person name="Shah S."/>
            <person name="Dougan E. K."/>
            <person name="Thang M."/>
            <person name="Chan C."/>
        </authorList>
    </citation>
    <scope>NUCLEOTIDE SEQUENCE [LARGE SCALE GENOMIC DNA]</scope>
</reference>
<feature type="compositionally biased region" description="Low complexity" evidence="1">
    <location>
        <begin position="10"/>
        <end position="24"/>
    </location>
</feature>
<dbReference type="Proteomes" id="UP001189429">
    <property type="component" value="Unassembled WGS sequence"/>
</dbReference>
<feature type="non-terminal residue" evidence="2">
    <location>
        <position position="109"/>
    </location>
</feature>
<feature type="region of interest" description="Disordered" evidence="1">
    <location>
        <begin position="1"/>
        <end position="38"/>
    </location>
</feature>
<keyword evidence="3" id="KW-1185">Reference proteome</keyword>
<sequence>SQHPEDDQECGGATAAACEGATAGSPPPAAAAAPPPRLAPGEEELLLRRAAAAAAAEVDHIVEAARKEWRDLAQEVRDLSGMLSASVAAPRRASEAPAAMGCGPPGSPK</sequence>
<feature type="non-terminal residue" evidence="2">
    <location>
        <position position="1"/>
    </location>
</feature>
<feature type="compositionally biased region" description="Pro residues" evidence="1">
    <location>
        <begin position="25"/>
        <end position="38"/>
    </location>
</feature>
<gene>
    <name evidence="2" type="ORF">PCOR1329_LOCUS81633</name>
</gene>
<evidence type="ECO:0000313" key="3">
    <source>
        <dbReference type="Proteomes" id="UP001189429"/>
    </source>
</evidence>
<evidence type="ECO:0000313" key="2">
    <source>
        <dbReference type="EMBL" id="CAK0906221.1"/>
    </source>
</evidence>